<dbReference type="PANTHER" id="PTHR22599">
    <property type="entry name" value="MPS ONE BINDER KINASE ACTIVATOR-LIKE MOB"/>
    <property type="match status" value="1"/>
</dbReference>
<evidence type="ECO:0000256" key="1">
    <source>
        <dbReference type="PIRSR" id="PIRSR605301-1"/>
    </source>
</evidence>
<keyword evidence="1" id="KW-0862">Zinc</keyword>
<gene>
    <name evidence="2" type="ORF">OFLC_LOCUS848</name>
</gene>
<reference evidence="2 3" key="2">
    <citation type="submission" date="2018-11" db="EMBL/GenBank/DDBJ databases">
        <authorList>
            <consortium name="Pathogen Informatics"/>
        </authorList>
    </citation>
    <scope>NUCLEOTIDE SEQUENCE [LARGE SCALE GENOMIC DNA]</scope>
</reference>
<dbReference type="Proteomes" id="UP000267606">
    <property type="component" value="Unassembled WGS sequence"/>
</dbReference>
<dbReference type="Gene3D" id="1.20.140.30">
    <property type="entry name" value="MOB kinase activator"/>
    <property type="match status" value="1"/>
</dbReference>
<feature type="binding site" evidence="1">
    <location>
        <position position="152"/>
    </location>
    <ligand>
        <name>Zn(2+)</name>
        <dbReference type="ChEBI" id="CHEBI:29105"/>
    </ligand>
</feature>
<evidence type="ECO:0000313" key="3">
    <source>
        <dbReference type="Proteomes" id="UP000267606"/>
    </source>
</evidence>
<keyword evidence="3" id="KW-1185">Reference proteome</keyword>
<evidence type="ECO:0000313" key="4">
    <source>
        <dbReference type="WBParaSite" id="OFLC_0000084701-mRNA-1"/>
    </source>
</evidence>
<name>A0A183H038_9BILA</name>
<keyword evidence="1" id="KW-0479">Metal-binding</keyword>
<evidence type="ECO:0000313" key="2">
    <source>
        <dbReference type="EMBL" id="VDO27306.1"/>
    </source>
</evidence>
<dbReference type="EMBL" id="UZAJ01000339">
    <property type="protein sequence ID" value="VDO27306.1"/>
    <property type="molecule type" value="Genomic_DNA"/>
</dbReference>
<dbReference type="WBParaSite" id="OFLC_0000084701-mRNA-1">
    <property type="protein sequence ID" value="OFLC_0000084701-mRNA-1"/>
    <property type="gene ID" value="OFLC_0000084701"/>
</dbReference>
<dbReference type="SMART" id="SM01388">
    <property type="entry name" value="Mob1_phocein"/>
    <property type="match status" value="1"/>
</dbReference>
<dbReference type="STRING" id="387005.A0A183H038"/>
<organism evidence="4">
    <name type="scientific">Onchocerca flexuosa</name>
    <dbReference type="NCBI Taxonomy" id="387005"/>
    <lineage>
        <taxon>Eukaryota</taxon>
        <taxon>Metazoa</taxon>
        <taxon>Ecdysozoa</taxon>
        <taxon>Nematoda</taxon>
        <taxon>Chromadorea</taxon>
        <taxon>Rhabditida</taxon>
        <taxon>Spirurina</taxon>
        <taxon>Spiruromorpha</taxon>
        <taxon>Filarioidea</taxon>
        <taxon>Onchocercidae</taxon>
        <taxon>Onchocerca</taxon>
    </lineage>
</organism>
<dbReference type="InterPro" id="IPR036703">
    <property type="entry name" value="MOB_kinase_act_sf"/>
</dbReference>
<accession>A0A183H038</accession>
<feature type="binding site" evidence="1">
    <location>
        <position position="73"/>
    </location>
    <ligand>
        <name>Zn(2+)</name>
        <dbReference type="ChEBI" id="CHEBI:29105"/>
    </ligand>
</feature>
<reference evidence="4" key="1">
    <citation type="submission" date="2016-06" db="UniProtKB">
        <authorList>
            <consortium name="WormBaseParasite"/>
        </authorList>
    </citation>
    <scope>IDENTIFICATION</scope>
</reference>
<dbReference type="SUPFAM" id="SSF101152">
    <property type="entry name" value="Mob1/phocein"/>
    <property type="match status" value="1"/>
</dbReference>
<sequence>MPWLTLARMHRLRHVDAKQAELLRYASATLGSGNLREAVKLPQGEDPNEWIAVNVLDFFNQVSMLFGTINDHCTKESCPKMCAGSKYEYVWSDGRKTIGCPAPVYIDYLMTWVHEQLDDENVFPSQIGQPFPPNFLHIAQAVVKRLFRVYAHVYHQHLELIEQLNAVEHLNTSFKHFMLFIQEFDLIDSKQLVPLQSFIDRLTLEENSTVL</sequence>
<dbReference type="Pfam" id="PF03637">
    <property type="entry name" value="Mob1_phocein"/>
    <property type="match status" value="1"/>
</dbReference>
<feature type="binding site" evidence="1">
    <location>
        <position position="157"/>
    </location>
    <ligand>
        <name>Zn(2+)</name>
        <dbReference type="ChEBI" id="CHEBI:29105"/>
    </ligand>
</feature>
<protein>
    <submittedName>
        <fullName evidence="4">Mob1/phocein family protein</fullName>
    </submittedName>
</protein>
<feature type="binding site" evidence="1">
    <location>
        <position position="78"/>
    </location>
    <ligand>
        <name>Zn(2+)</name>
        <dbReference type="ChEBI" id="CHEBI:29105"/>
    </ligand>
</feature>
<proteinExistence type="predicted"/>
<dbReference type="InterPro" id="IPR005301">
    <property type="entry name" value="MOB_kinase_act_fam"/>
</dbReference>
<dbReference type="AlphaFoldDB" id="A0A183H038"/>